<accession>A0A094PNT0</accession>
<keyword evidence="2 5" id="KW-0812">Transmembrane</keyword>
<organism evidence="6">
    <name type="scientific">freshwater metagenome</name>
    <dbReference type="NCBI Taxonomy" id="449393"/>
    <lineage>
        <taxon>unclassified sequences</taxon>
        <taxon>metagenomes</taxon>
        <taxon>ecological metagenomes</taxon>
    </lineage>
</organism>
<evidence type="ECO:0000256" key="1">
    <source>
        <dbReference type="ARBA" id="ARBA00004370"/>
    </source>
</evidence>
<gene>
    <name evidence="6" type="ORF">GM49_1045</name>
</gene>
<dbReference type="InterPro" id="IPR002994">
    <property type="entry name" value="Surf1/Shy1"/>
</dbReference>
<protein>
    <recommendedName>
        <fullName evidence="7">SURF1-like protein</fullName>
    </recommendedName>
</protein>
<dbReference type="InterPro" id="IPR045214">
    <property type="entry name" value="Surf1/Surf4"/>
</dbReference>
<dbReference type="AlphaFoldDB" id="A0A094PNT0"/>
<evidence type="ECO:0000256" key="4">
    <source>
        <dbReference type="ARBA" id="ARBA00023136"/>
    </source>
</evidence>
<reference evidence="6" key="1">
    <citation type="submission" date="2014-05" db="EMBL/GenBank/DDBJ databases">
        <title>Key roles for freshwater Actinobacteria revealed by deep metagenomic sequencing.</title>
        <authorList>
            <person name="Ghai R."/>
            <person name="Mizuno C.M."/>
            <person name="Picazo A."/>
            <person name="Camacho A."/>
            <person name="Rodriguez-Valera F."/>
        </authorList>
    </citation>
    <scope>NUCLEOTIDE SEQUENCE</scope>
</reference>
<dbReference type="CDD" id="cd06662">
    <property type="entry name" value="SURF1"/>
    <property type="match status" value="1"/>
</dbReference>
<feature type="transmembrane region" description="Helical" evidence="5">
    <location>
        <begin position="209"/>
        <end position="230"/>
    </location>
</feature>
<sequence length="243" mass="27300">MKRFFNPVSLLQSFIALVLVAVCLFAAQWQFSRGASQSATNRVISANLDLPSLTMADIENLDPVNNQWRKITLQGNFSQDKQELVRNRYYEGKFGFEVLTLFTASNGENFWVDRGWVAAGPNAATPPVVEPISIENLEIIARIRSENLSRQLQGSFFVTRTSNEKPESITKLQGVEANAYYLDLLGSPDGKVEPLTEIELPELSNGPHYAYGVQWLAFALLAIIGRFLLFRETKRLSLVKVEI</sequence>
<comment type="caution">
    <text evidence="6">The sequence shown here is derived from an EMBL/GenBank/DDBJ whole genome shotgun (WGS) entry which is preliminary data.</text>
</comment>
<evidence type="ECO:0000313" key="6">
    <source>
        <dbReference type="EMBL" id="KGA03651.1"/>
    </source>
</evidence>
<dbReference type="GO" id="GO:0016020">
    <property type="term" value="C:membrane"/>
    <property type="evidence" value="ECO:0007669"/>
    <property type="project" value="UniProtKB-SubCell"/>
</dbReference>
<dbReference type="PANTHER" id="PTHR23427">
    <property type="entry name" value="SURFEIT LOCUS PROTEIN"/>
    <property type="match status" value="1"/>
</dbReference>
<name>A0A094PNT0_9ZZZZ</name>
<evidence type="ECO:0000256" key="3">
    <source>
        <dbReference type="ARBA" id="ARBA00022989"/>
    </source>
</evidence>
<dbReference type="Pfam" id="PF02104">
    <property type="entry name" value="SURF1"/>
    <property type="match status" value="1"/>
</dbReference>
<comment type="subcellular location">
    <subcellularLocation>
        <location evidence="1">Membrane</location>
    </subcellularLocation>
</comment>
<dbReference type="EMBL" id="JNSJ01000007">
    <property type="protein sequence ID" value="KGA03651.1"/>
    <property type="molecule type" value="Genomic_DNA"/>
</dbReference>
<dbReference type="PANTHER" id="PTHR23427:SF2">
    <property type="entry name" value="SURFEIT LOCUS PROTEIN 1"/>
    <property type="match status" value="1"/>
</dbReference>
<evidence type="ECO:0008006" key="7">
    <source>
        <dbReference type="Google" id="ProtNLM"/>
    </source>
</evidence>
<proteinExistence type="predicted"/>
<evidence type="ECO:0000256" key="2">
    <source>
        <dbReference type="ARBA" id="ARBA00022692"/>
    </source>
</evidence>
<keyword evidence="3 5" id="KW-1133">Transmembrane helix</keyword>
<evidence type="ECO:0000256" key="5">
    <source>
        <dbReference type="SAM" id="Phobius"/>
    </source>
</evidence>
<dbReference type="PROSITE" id="PS50895">
    <property type="entry name" value="SURF1"/>
    <property type="match status" value="1"/>
</dbReference>
<keyword evidence="4 5" id="KW-0472">Membrane</keyword>